<evidence type="ECO:0000313" key="14">
    <source>
        <dbReference type="EMBL" id="TQS84706.1"/>
    </source>
</evidence>
<dbReference type="NCBIfam" id="TIGR01037">
    <property type="entry name" value="pyrD_sub1_fam"/>
    <property type="match status" value="1"/>
</dbReference>
<dbReference type="InterPro" id="IPR033888">
    <property type="entry name" value="DHOD_1B"/>
</dbReference>
<dbReference type="PANTHER" id="PTHR43073:SF2">
    <property type="entry name" value="DIHYDROPYRIMIDINE DEHYDROGENASE [NADP(+)]"/>
    <property type="match status" value="1"/>
</dbReference>
<feature type="binding site" evidence="12">
    <location>
        <position position="215"/>
    </location>
    <ligand>
        <name>FMN</name>
        <dbReference type="ChEBI" id="CHEBI:58210"/>
    </ligand>
</feature>
<feature type="binding site" evidence="12">
    <location>
        <position position="125"/>
    </location>
    <ligand>
        <name>substrate</name>
    </ligand>
</feature>
<feature type="binding site" evidence="12">
    <location>
        <position position="189"/>
    </location>
    <ligand>
        <name>FMN</name>
        <dbReference type="ChEBI" id="CHEBI:58210"/>
    </ligand>
</feature>
<feature type="binding site" evidence="12">
    <location>
        <begin position="263"/>
        <end position="264"/>
    </location>
    <ligand>
        <name>FMN</name>
        <dbReference type="ChEBI" id="CHEBI:58210"/>
    </ligand>
</feature>
<evidence type="ECO:0000256" key="7">
    <source>
        <dbReference type="ARBA" id="ARBA00022630"/>
    </source>
</evidence>
<dbReference type="InterPro" id="IPR013785">
    <property type="entry name" value="Aldolase_TIM"/>
</dbReference>
<dbReference type="OMA" id="FELSTHY"/>
<feature type="domain" description="Dihydroorotate dehydrogenase catalytic" evidence="13">
    <location>
        <begin position="4"/>
        <end position="285"/>
    </location>
</feature>
<protein>
    <recommendedName>
        <fullName evidence="12">Dihydroorotate dehydrogenase</fullName>
        <shortName evidence="12">DHOD</shortName>
        <shortName evidence="12">DHODase</shortName>
        <shortName evidence="12">DHOdehase</shortName>
        <ecNumber evidence="12">1.3.-.-</ecNumber>
    </recommendedName>
</protein>
<evidence type="ECO:0000256" key="2">
    <source>
        <dbReference type="ARBA" id="ARBA00004496"/>
    </source>
</evidence>
<dbReference type="EMBL" id="LVVT01000001">
    <property type="protein sequence ID" value="TQS84706.1"/>
    <property type="molecule type" value="Genomic_DNA"/>
</dbReference>
<dbReference type="GO" id="GO:0006210">
    <property type="term" value="P:thymine catabolic process"/>
    <property type="evidence" value="ECO:0007669"/>
    <property type="project" value="TreeGrafter"/>
</dbReference>
<dbReference type="InterPro" id="IPR024920">
    <property type="entry name" value="Dihydroorotate_DH_1"/>
</dbReference>
<feature type="binding site" evidence="12">
    <location>
        <begin position="241"/>
        <end position="242"/>
    </location>
    <ligand>
        <name>FMN</name>
        <dbReference type="ChEBI" id="CHEBI:58210"/>
    </ligand>
</feature>
<dbReference type="GO" id="GO:0002058">
    <property type="term" value="F:uracil binding"/>
    <property type="evidence" value="ECO:0007669"/>
    <property type="project" value="TreeGrafter"/>
</dbReference>
<dbReference type="InterPro" id="IPR049622">
    <property type="entry name" value="Dihydroorotate_DH_I"/>
</dbReference>
<comment type="subcellular location">
    <subcellularLocation>
        <location evidence="2 12">Cytoplasm</location>
    </subcellularLocation>
</comment>
<dbReference type="SUPFAM" id="SSF51395">
    <property type="entry name" value="FMN-linked oxidoreductases"/>
    <property type="match status" value="1"/>
</dbReference>
<reference evidence="14" key="1">
    <citation type="submission" date="2016-03" db="EMBL/GenBank/DDBJ databases">
        <authorList>
            <person name="Borrel G."/>
            <person name="Mccann A."/>
            <person name="O'Toole P.W."/>
        </authorList>
    </citation>
    <scope>NUCLEOTIDE SEQUENCE</scope>
    <source>
        <strain evidence="14">183</strain>
    </source>
</reference>
<evidence type="ECO:0000256" key="5">
    <source>
        <dbReference type="ARBA" id="ARBA00011669"/>
    </source>
</evidence>
<comment type="cofactor">
    <cofactor evidence="12">
        <name>FMN</name>
        <dbReference type="ChEBI" id="CHEBI:58210"/>
    </cofactor>
    <text evidence="12">Binds 1 FMN per subunit.</text>
</comment>
<evidence type="ECO:0000256" key="8">
    <source>
        <dbReference type="ARBA" id="ARBA00022643"/>
    </source>
</evidence>
<feature type="binding site" evidence="12">
    <location>
        <position position="163"/>
    </location>
    <ligand>
        <name>FMN</name>
        <dbReference type="ChEBI" id="CHEBI:58210"/>
    </ligand>
</feature>
<dbReference type="Gene3D" id="3.20.20.70">
    <property type="entry name" value="Aldolase class I"/>
    <property type="match status" value="1"/>
</dbReference>
<feature type="binding site" evidence="12">
    <location>
        <begin position="69"/>
        <end position="73"/>
    </location>
    <ligand>
        <name>substrate</name>
    </ligand>
</feature>
<dbReference type="PROSITE" id="PS00911">
    <property type="entry name" value="DHODEHASE_1"/>
    <property type="match status" value="1"/>
</dbReference>
<feature type="binding site" evidence="12">
    <location>
        <position position="125"/>
    </location>
    <ligand>
        <name>FMN</name>
        <dbReference type="ChEBI" id="CHEBI:58210"/>
    </ligand>
</feature>
<evidence type="ECO:0000256" key="9">
    <source>
        <dbReference type="ARBA" id="ARBA00022975"/>
    </source>
</evidence>
<comment type="similarity">
    <text evidence="4 12">Belongs to the dihydroorotate dehydrogenase family. Type 1 subfamily.</text>
</comment>
<evidence type="ECO:0000256" key="11">
    <source>
        <dbReference type="ARBA" id="ARBA00048996"/>
    </source>
</evidence>
<dbReference type="Pfam" id="PF01180">
    <property type="entry name" value="DHO_dh"/>
    <property type="match status" value="1"/>
</dbReference>
<comment type="pathway">
    <text evidence="3">Pyrimidine metabolism; UMP biosynthesis via de novo pathway; orotate from (S)-dihydroorotate (NAD(+) route): step 1/1.</text>
</comment>
<proteinExistence type="inferred from homology"/>
<dbReference type="CDD" id="cd04740">
    <property type="entry name" value="DHOD_1B_like"/>
    <property type="match status" value="1"/>
</dbReference>
<comment type="function">
    <text evidence="1">Catalyzes the conversion of dihydroorotate to orotate with NAD(+) as electron acceptor.</text>
</comment>
<dbReference type="NCBIfam" id="NF005574">
    <property type="entry name" value="PRK07259.1"/>
    <property type="match status" value="1"/>
</dbReference>
<dbReference type="FunFam" id="3.20.20.70:FF:000027">
    <property type="entry name" value="Dihydropyrimidine dehydrogenase [NADP(+)]"/>
    <property type="match status" value="1"/>
</dbReference>
<dbReference type="PIRSF" id="PIRSF000164">
    <property type="entry name" value="DHO_oxidase"/>
    <property type="match status" value="1"/>
</dbReference>
<dbReference type="GO" id="GO:0006212">
    <property type="term" value="P:uracil catabolic process"/>
    <property type="evidence" value="ECO:0007669"/>
    <property type="project" value="TreeGrafter"/>
</dbReference>
<comment type="caution">
    <text evidence="12">Lacks conserved residue(s) required for the propagation of feature annotation.</text>
</comment>
<evidence type="ECO:0000256" key="3">
    <source>
        <dbReference type="ARBA" id="ARBA00004715"/>
    </source>
</evidence>
<keyword evidence="6 12" id="KW-0963">Cytoplasm</keyword>
<keyword evidence="9 12" id="KW-0665">Pyrimidine biosynthesis</keyword>
<name>A0A8J8TFQ5_9ARCH</name>
<feature type="binding site" evidence="12">
    <location>
        <begin position="45"/>
        <end position="46"/>
    </location>
    <ligand>
        <name>FMN</name>
        <dbReference type="ChEBI" id="CHEBI:58210"/>
    </ligand>
</feature>
<dbReference type="GO" id="GO:0050661">
    <property type="term" value="F:NADP binding"/>
    <property type="evidence" value="ECO:0007669"/>
    <property type="project" value="TreeGrafter"/>
</dbReference>
<dbReference type="GO" id="GO:0044205">
    <property type="term" value="P:'de novo' UMP biosynthetic process"/>
    <property type="evidence" value="ECO:0007669"/>
    <property type="project" value="UniProtKB-UniRule"/>
</dbReference>
<comment type="caution">
    <text evidence="14">The sequence shown here is derived from an EMBL/GenBank/DDBJ whole genome shotgun (WGS) entry which is preliminary data.</text>
</comment>
<keyword evidence="7 12" id="KW-0285">Flavoprotein</keyword>
<evidence type="ECO:0000256" key="1">
    <source>
        <dbReference type="ARBA" id="ARBA00003616"/>
    </source>
</evidence>
<dbReference type="PROSITE" id="PS00912">
    <property type="entry name" value="DHODEHASE_2"/>
    <property type="match status" value="1"/>
</dbReference>
<dbReference type="AlphaFoldDB" id="A0A8J8TFQ5"/>
<feature type="active site" description="Nucleophile" evidence="12">
    <location>
        <position position="128"/>
    </location>
</feature>
<evidence type="ECO:0000313" key="15">
    <source>
        <dbReference type="Proteomes" id="UP000752814"/>
    </source>
</evidence>
<dbReference type="PANTHER" id="PTHR43073">
    <property type="entry name" value="DIHYDROPYRIMIDINE DEHYDROGENASE [NADP(+)]"/>
    <property type="match status" value="1"/>
</dbReference>
<dbReference type="InterPro" id="IPR012135">
    <property type="entry name" value="Dihydroorotate_DH_1_2"/>
</dbReference>
<evidence type="ECO:0000256" key="10">
    <source>
        <dbReference type="ARBA" id="ARBA00023002"/>
    </source>
</evidence>
<sequence>MITLDTSFAGISMKNPTMLASGVMGETGSSLCRVSELGAGALVTKSIGLEPRHGYPNPTLVEFPYGYINAMGLPGPGIELFEDEMKNALKCNVPVIGSLFAAVPDDFIDLAAKMKEYGASAVELNLSCPHAKGYGMEIGIDPVAVGKIIREVKGSVDITVIAKLTPNTHLLLDVAKEAEAAGCDCIAAINTLKAMAISVEAKRPVLFNKTGGLSGPAVKPIGLRCVYELSEVLDIPIIGVGGIETGRDVLEYIMAGASAVQIGSAVGRRGLSVFNDICSEMKDLMEKNDIQSIKEIVGVAHV</sequence>
<dbReference type="HAMAP" id="MF_00224">
    <property type="entry name" value="DHO_dh_type1"/>
    <property type="match status" value="1"/>
</dbReference>
<dbReference type="GeneID" id="41323274"/>
<dbReference type="GO" id="GO:0005737">
    <property type="term" value="C:cytoplasm"/>
    <property type="evidence" value="ECO:0007669"/>
    <property type="project" value="UniProtKB-SubCell"/>
</dbReference>
<dbReference type="GO" id="GO:0004589">
    <property type="term" value="F:dihydroorotate dehydrogenase (NAD+) activity"/>
    <property type="evidence" value="ECO:0007669"/>
    <property type="project" value="UniProtKB-EC"/>
</dbReference>
<comment type="catalytic activity">
    <reaction evidence="12">
        <text>(S)-dihydroorotate + A = orotate + AH2</text>
        <dbReference type="Rhea" id="RHEA:18073"/>
        <dbReference type="ChEBI" id="CHEBI:13193"/>
        <dbReference type="ChEBI" id="CHEBI:17499"/>
        <dbReference type="ChEBI" id="CHEBI:30839"/>
        <dbReference type="ChEBI" id="CHEBI:30864"/>
    </reaction>
</comment>
<dbReference type="InterPro" id="IPR001295">
    <property type="entry name" value="Dihydroorotate_DH_CS"/>
</dbReference>
<dbReference type="UniPathway" id="UPA00070"/>
<dbReference type="RefSeq" id="WP_048133928.1">
    <property type="nucleotide sequence ID" value="NZ_CAYAXV010000006.1"/>
</dbReference>
<dbReference type="Proteomes" id="UP000752814">
    <property type="component" value="Unassembled WGS sequence"/>
</dbReference>
<comment type="catalytic activity">
    <reaction evidence="11">
        <text>(S)-dihydroorotate + NAD(+) = orotate + NADH + H(+)</text>
        <dbReference type="Rhea" id="RHEA:13513"/>
        <dbReference type="ChEBI" id="CHEBI:15378"/>
        <dbReference type="ChEBI" id="CHEBI:30839"/>
        <dbReference type="ChEBI" id="CHEBI:30864"/>
        <dbReference type="ChEBI" id="CHEBI:57540"/>
        <dbReference type="ChEBI" id="CHEBI:57945"/>
        <dbReference type="EC" id="1.3.1.14"/>
    </reaction>
</comment>
<feature type="binding site" evidence="12">
    <location>
        <begin position="190"/>
        <end position="191"/>
    </location>
    <ligand>
        <name>substrate</name>
    </ligand>
</feature>
<comment type="subunit">
    <text evidence="5">Heterotetramer of 2 PyrK and 2 PyrD type B subunits.</text>
</comment>
<keyword evidence="10 12" id="KW-0560">Oxidoreductase</keyword>
<dbReference type="EC" id="1.3.-.-" evidence="12"/>
<dbReference type="InterPro" id="IPR005720">
    <property type="entry name" value="Dihydroorotate_DH_cat"/>
</dbReference>
<keyword evidence="8 12" id="KW-0288">FMN</keyword>
<evidence type="ECO:0000259" key="13">
    <source>
        <dbReference type="Pfam" id="PF01180"/>
    </source>
</evidence>
<organism evidence="14 15">
    <name type="scientific">Candidatus Methanomassiliicoccus intestinalis</name>
    <dbReference type="NCBI Taxonomy" id="1406512"/>
    <lineage>
        <taxon>Archaea</taxon>
        <taxon>Methanobacteriati</taxon>
        <taxon>Thermoplasmatota</taxon>
        <taxon>Thermoplasmata</taxon>
        <taxon>Methanomassiliicoccales</taxon>
        <taxon>Methanomassiliicoccaceae</taxon>
        <taxon>Methanomassiliicoccus</taxon>
    </lineage>
</organism>
<evidence type="ECO:0000256" key="12">
    <source>
        <dbReference type="HAMAP-Rule" id="MF_00224"/>
    </source>
</evidence>
<evidence type="ECO:0000256" key="6">
    <source>
        <dbReference type="ARBA" id="ARBA00022490"/>
    </source>
</evidence>
<feature type="binding site" evidence="12">
    <location>
        <position position="45"/>
    </location>
    <ligand>
        <name>substrate</name>
    </ligand>
</feature>
<evidence type="ECO:0000256" key="4">
    <source>
        <dbReference type="ARBA" id="ARBA00008008"/>
    </source>
</evidence>
<gene>
    <name evidence="12" type="primary">pyrD</name>
    <name evidence="14" type="ORF">A3207_01345</name>
</gene>
<dbReference type="GO" id="GO:0006207">
    <property type="term" value="P:'de novo' pyrimidine nucleobase biosynthetic process"/>
    <property type="evidence" value="ECO:0007669"/>
    <property type="project" value="InterPro"/>
</dbReference>
<feature type="binding site" evidence="12">
    <location>
        <position position="21"/>
    </location>
    <ligand>
        <name>FMN</name>
        <dbReference type="ChEBI" id="CHEBI:58210"/>
    </ligand>
</feature>
<accession>A0A8J8TFQ5</accession>